<evidence type="ECO:0000313" key="4">
    <source>
        <dbReference type="RefSeq" id="XP_026681341.1"/>
    </source>
</evidence>
<proteinExistence type="predicted"/>
<dbReference type="GeneID" id="108252726"/>
<gene>
    <name evidence="4" type="primary">LOC108252726</name>
</gene>
<keyword evidence="1" id="KW-0175">Coiled coil</keyword>
<evidence type="ECO:0000313" key="3">
    <source>
        <dbReference type="Proteomes" id="UP000079169"/>
    </source>
</evidence>
<feature type="region of interest" description="Disordered" evidence="2">
    <location>
        <begin position="694"/>
        <end position="721"/>
    </location>
</feature>
<evidence type="ECO:0000256" key="1">
    <source>
        <dbReference type="SAM" id="Coils"/>
    </source>
</evidence>
<feature type="compositionally biased region" description="Low complexity" evidence="2">
    <location>
        <begin position="694"/>
        <end position="715"/>
    </location>
</feature>
<reference evidence="4" key="1">
    <citation type="submission" date="2025-08" db="UniProtKB">
        <authorList>
            <consortium name="RefSeq"/>
        </authorList>
    </citation>
    <scope>IDENTIFICATION</scope>
</reference>
<feature type="region of interest" description="Disordered" evidence="2">
    <location>
        <begin position="1"/>
        <end position="148"/>
    </location>
</feature>
<feature type="compositionally biased region" description="Polar residues" evidence="2">
    <location>
        <begin position="187"/>
        <end position="196"/>
    </location>
</feature>
<sequence>MKKSKKSKTSSNIPVRKSKSNRPKSSNPLPTNENQKHPKDSELLPLNEEPSWNPDRNEALVKKSVHHDENRNDIVTPFDNARASPPPQPLDELYPDVRPSSLSSSRSSPSSDDPDYQLVPSTSVAEPPSCQSPFKFPEQSCDPSPKAQNKKRVLSFSSSLVCDSKPRAQFPLNPVSSEKLPSILTNRNRSTMDVTNTSSKSEIGESTSSSSVDNSIKCLDRSYQRDDVVEVPNRVLAAAPSFQDYLHTSPSDISCDSSDLDSTNLNSTGSSWILERNPASMNYSDSILQDSSELKEIFEYSPEDFDYSHGDFAKGLDDSDVKPPLSTSTPFKTQNTKPDLINVREREILKTLEYTEGKIEAISLMVDSMQTDVLQLEQMAKRKESNNKMLQESFDTMRNSIAEAEEINNSICTKTEMLDSDLFASWESAEIDDFNYNDELTHKYEEFESKLSGEENLTRDLKKELELLRKEFNTLECRVTDIEDQKELKEKIREIQEKKDKLSRVTKTISGQDEDSFSQQETEHLYNKLEEKLKYFMKIANTWEQLEGGLIHFQNHLKEEVDKLKKEMGKSAEFIQELIKQELSMIQDPEAFHKEVSRVLSEKCADPKQGCHLYRMAMPSCEGSDSGISDSEHDCERDRKLSDLRQMQKDLDSVLSSNNKTLIAKKMDETEAELRKLKNLRRLVFHSTLLPQTETETVDAETQQDTTAATSANTAPWNICR</sequence>
<dbReference type="KEGG" id="dci:108252726"/>
<keyword evidence="3" id="KW-1185">Reference proteome</keyword>
<evidence type="ECO:0000256" key="2">
    <source>
        <dbReference type="SAM" id="MobiDB-lite"/>
    </source>
</evidence>
<feature type="compositionally biased region" description="Polar residues" evidence="2">
    <location>
        <begin position="119"/>
        <end position="132"/>
    </location>
</feature>
<name>A0A3Q0IYL4_DIACI</name>
<dbReference type="PaxDb" id="121845-A0A3Q0IYL4"/>
<organism evidence="3 4">
    <name type="scientific">Diaphorina citri</name>
    <name type="common">Asian citrus psyllid</name>
    <dbReference type="NCBI Taxonomy" id="121845"/>
    <lineage>
        <taxon>Eukaryota</taxon>
        <taxon>Metazoa</taxon>
        <taxon>Ecdysozoa</taxon>
        <taxon>Arthropoda</taxon>
        <taxon>Hexapoda</taxon>
        <taxon>Insecta</taxon>
        <taxon>Pterygota</taxon>
        <taxon>Neoptera</taxon>
        <taxon>Paraneoptera</taxon>
        <taxon>Hemiptera</taxon>
        <taxon>Sternorrhyncha</taxon>
        <taxon>Psylloidea</taxon>
        <taxon>Psyllidae</taxon>
        <taxon>Diaphorininae</taxon>
        <taxon>Diaphorina</taxon>
    </lineage>
</organism>
<feature type="coiled-coil region" evidence="1">
    <location>
        <begin position="437"/>
        <end position="508"/>
    </location>
</feature>
<feature type="compositionally biased region" description="Low complexity" evidence="2">
    <location>
        <begin position="197"/>
        <end position="211"/>
    </location>
</feature>
<feature type="coiled-coil region" evidence="1">
    <location>
        <begin position="366"/>
        <end position="407"/>
    </location>
</feature>
<dbReference type="RefSeq" id="XP_026681341.1">
    <property type="nucleotide sequence ID" value="XM_026825540.1"/>
</dbReference>
<feature type="non-terminal residue" evidence="4">
    <location>
        <position position="721"/>
    </location>
</feature>
<feature type="compositionally biased region" description="Low complexity" evidence="2">
    <location>
        <begin position="96"/>
        <end position="111"/>
    </location>
</feature>
<protein>
    <submittedName>
        <fullName evidence="4">Uncharacterized protein LOC108252726</fullName>
    </submittedName>
</protein>
<feature type="compositionally biased region" description="Basic and acidic residues" evidence="2">
    <location>
        <begin position="55"/>
        <end position="72"/>
    </location>
</feature>
<dbReference type="AlphaFoldDB" id="A0A3Q0IYL4"/>
<accession>A0A3Q0IYL4</accession>
<dbReference type="Proteomes" id="UP000079169">
    <property type="component" value="Unplaced"/>
</dbReference>
<feature type="region of interest" description="Disordered" evidence="2">
    <location>
        <begin position="187"/>
        <end position="213"/>
    </location>
</feature>